<proteinExistence type="predicted"/>
<dbReference type="EMBL" id="VYSG01000003">
    <property type="protein sequence ID" value="NEG70418.1"/>
    <property type="molecule type" value="Genomic_DNA"/>
</dbReference>
<dbReference type="AlphaFoldDB" id="A0A6I5N0I3"/>
<dbReference type="Proteomes" id="UP000469292">
    <property type="component" value="Unassembled WGS sequence"/>
</dbReference>
<dbReference type="InterPro" id="IPR012337">
    <property type="entry name" value="RNaseH-like_sf"/>
</dbReference>
<gene>
    <name evidence="2" type="ORF">F6S87_07385</name>
</gene>
<name>A0A6I5N0I3_9BIFI</name>
<feature type="region of interest" description="Disordered" evidence="1">
    <location>
        <begin position="163"/>
        <end position="242"/>
    </location>
</feature>
<feature type="compositionally biased region" description="Gly residues" evidence="1">
    <location>
        <begin position="492"/>
        <end position="504"/>
    </location>
</feature>
<feature type="region of interest" description="Disordered" evidence="1">
    <location>
        <begin position="491"/>
        <end position="511"/>
    </location>
</feature>
<evidence type="ECO:0000313" key="2">
    <source>
        <dbReference type="EMBL" id="NEG70418.1"/>
    </source>
</evidence>
<reference evidence="2 3" key="1">
    <citation type="submission" date="2019-09" db="EMBL/GenBank/DDBJ databases">
        <title>Phylogenetic characterization of a novel taxon of the genus Bifidobacterium: Bifidobacterium choloepi sp. nov.</title>
        <authorList>
            <person name="Modesto M."/>
            <person name="Satti M."/>
        </authorList>
    </citation>
    <scope>NUCLEOTIDE SEQUENCE [LARGE SCALE GENOMIC DNA]</scope>
    <source>
        <strain evidence="2 3">BRDM6</strain>
    </source>
</reference>
<accession>A0A6I5N0I3</accession>
<dbReference type="SUPFAM" id="SSF53098">
    <property type="entry name" value="Ribonuclease H-like"/>
    <property type="match status" value="1"/>
</dbReference>
<evidence type="ECO:0000256" key="1">
    <source>
        <dbReference type="SAM" id="MobiDB-lite"/>
    </source>
</evidence>
<feature type="compositionally biased region" description="Basic and acidic residues" evidence="1">
    <location>
        <begin position="169"/>
        <end position="199"/>
    </location>
</feature>
<feature type="compositionally biased region" description="Low complexity" evidence="1">
    <location>
        <begin position="215"/>
        <end position="231"/>
    </location>
</feature>
<evidence type="ECO:0000313" key="3">
    <source>
        <dbReference type="Proteomes" id="UP000469292"/>
    </source>
</evidence>
<dbReference type="Gene3D" id="3.30.420.10">
    <property type="entry name" value="Ribonuclease H-like superfamily/Ribonuclease H"/>
    <property type="match status" value="1"/>
</dbReference>
<keyword evidence="3" id="KW-1185">Reference proteome</keyword>
<evidence type="ECO:0008006" key="4">
    <source>
        <dbReference type="Google" id="ProtNLM"/>
    </source>
</evidence>
<dbReference type="GO" id="GO:0003676">
    <property type="term" value="F:nucleic acid binding"/>
    <property type="evidence" value="ECO:0007669"/>
    <property type="project" value="InterPro"/>
</dbReference>
<protein>
    <recommendedName>
        <fullName evidence="4">DNA polymerase III subunit epsilon</fullName>
    </recommendedName>
</protein>
<sequence>MPWQREALGDIVQWASQMTRDADGKVIDWDWIGGLDLAGGIGVGSALLAEAVNDSGTIRAGESSGNNGTIPPTEADTHRALAEDLRIRTRVEAVLELCTQVFMCDFDRAIHSYRLPRALAYANRRLNDEIGMLVRLGEREGRWTAHSERRGFTTVTVLDPAGETELDDVQDRSDVVAEQRKRNRRHDRDRQRRSQRAWERGSVQHVTAASHSEETAGTLTGATTGAASGSGVPKPQPKSDDAWRRQYLPGRDVGTVLGIDIETTGVSQFRDYVIDIGFETMDMASPVGSGPDGEPAAIYGASGHAADDFADGDYGPSDAYDQRRNMFGVPAGAAWLGNPFIRRLTGLDVSAMGPAAWTTADDRRRTGVLKPFDDYPAAQRGLLDRLTAMPYVAHNATFEHKYFLANIEGYAEAYRDGRVTILDTLPMSRFWDPGAVRSDEHPYGDNTLQAYARRQGALGAAAGEQHRGLEDAHIMLVAMKNQLAWLRDHGQGPWGPDGQAGVGGKHTRRGW</sequence>
<organism evidence="2 3">
    <name type="scientific">Bifidobacterium choloepi</name>
    <dbReference type="NCBI Taxonomy" id="2614131"/>
    <lineage>
        <taxon>Bacteria</taxon>
        <taxon>Bacillati</taxon>
        <taxon>Actinomycetota</taxon>
        <taxon>Actinomycetes</taxon>
        <taxon>Bifidobacteriales</taxon>
        <taxon>Bifidobacteriaceae</taxon>
        <taxon>Bifidobacterium</taxon>
    </lineage>
</organism>
<comment type="caution">
    <text evidence="2">The sequence shown here is derived from an EMBL/GenBank/DDBJ whole genome shotgun (WGS) entry which is preliminary data.</text>
</comment>
<dbReference type="InterPro" id="IPR036397">
    <property type="entry name" value="RNaseH_sf"/>
</dbReference>